<gene>
    <name evidence="4" type="ORF">OMP38_27970</name>
</gene>
<dbReference type="PROSITE" id="PS51186">
    <property type="entry name" value="GNAT"/>
    <property type="match status" value="1"/>
</dbReference>
<dbReference type="InterPro" id="IPR016181">
    <property type="entry name" value="Acyl_CoA_acyltransferase"/>
</dbReference>
<reference evidence="4 5" key="1">
    <citation type="submission" date="2022-10" db="EMBL/GenBank/DDBJ databases">
        <title>Comparative genomic analysis of Cohnella hashimotonis sp. nov., isolated from the International Space Station.</title>
        <authorList>
            <person name="Simpson A."/>
            <person name="Venkateswaran K."/>
        </authorList>
    </citation>
    <scope>NUCLEOTIDE SEQUENCE [LARGE SCALE GENOMIC DNA]</scope>
    <source>
        <strain evidence="4 5">DSM 18997</strain>
    </source>
</reference>
<evidence type="ECO:0000313" key="4">
    <source>
        <dbReference type="EMBL" id="MDG0794246.1"/>
    </source>
</evidence>
<dbReference type="SUPFAM" id="SSF55729">
    <property type="entry name" value="Acyl-CoA N-acyltransferases (Nat)"/>
    <property type="match status" value="1"/>
</dbReference>
<sequence>MQIRDAAPEERAFIREQRLDAYREHAQSIPDGHWRALARAIGSEADAQPGAELIVAEADGQIAGSVVLFPANTDAYDGHADKQDYPEIRMLAVAPAHRGKGAASALIAECIRRARESGSRAVGLHTGEFMKDARQLYEKLGFERLPQYDFQPADDGITVMAFRLNL</sequence>
<dbReference type="Gene3D" id="3.40.630.30">
    <property type="match status" value="1"/>
</dbReference>
<comment type="caution">
    <text evidence="4">The sequence shown here is derived from an EMBL/GenBank/DDBJ whole genome shotgun (WGS) entry which is preliminary data.</text>
</comment>
<organism evidence="4 5">
    <name type="scientific">Cohnella ginsengisoli</name>
    <dbReference type="NCBI Taxonomy" id="425004"/>
    <lineage>
        <taxon>Bacteria</taxon>
        <taxon>Bacillati</taxon>
        <taxon>Bacillota</taxon>
        <taxon>Bacilli</taxon>
        <taxon>Bacillales</taxon>
        <taxon>Paenibacillaceae</taxon>
        <taxon>Cohnella</taxon>
    </lineage>
</organism>
<dbReference type="InterPro" id="IPR000182">
    <property type="entry name" value="GNAT_dom"/>
</dbReference>
<evidence type="ECO:0000256" key="2">
    <source>
        <dbReference type="ARBA" id="ARBA00023315"/>
    </source>
</evidence>
<dbReference type="CDD" id="cd04301">
    <property type="entry name" value="NAT_SF"/>
    <property type="match status" value="1"/>
</dbReference>
<dbReference type="Proteomes" id="UP001153387">
    <property type="component" value="Unassembled WGS sequence"/>
</dbReference>
<dbReference type="AlphaFoldDB" id="A0A9X4KLS2"/>
<evidence type="ECO:0000256" key="1">
    <source>
        <dbReference type="ARBA" id="ARBA00022679"/>
    </source>
</evidence>
<evidence type="ECO:0000259" key="3">
    <source>
        <dbReference type="PROSITE" id="PS51186"/>
    </source>
</evidence>
<keyword evidence="5" id="KW-1185">Reference proteome</keyword>
<dbReference type="EMBL" id="JAPDHZ010000006">
    <property type="protein sequence ID" value="MDG0794246.1"/>
    <property type="molecule type" value="Genomic_DNA"/>
</dbReference>
<accession>A0A9X4KLS2</accession>
<feature type="domain" description="N-acetyltransferase" evidence="3">
    <location>
        <begin position="1"/>
        <end position="165"/>
    </location>
</feature>
<proteinExistence type="predicted"/>
<name>A0A9X4KLS2_9BACL</name>
<dbReference type="GO" id="GO:0016747">
    <property type="term" value="F:acyltransferase activity, transferring groups other than amino-acyl groups"/>
    <property type="evidence" value="ECO:0007669"/>
    <property type="project" value="InterPro"/>
</dbReference>
<evidence type="ECO:0000313" key="5">
    <source>
        <dbReference type="Proteomes" id="UP001153387"/>
    </source>
</evidence>
<keyword evidence="2" id="KW-0012">Acyltransferase</keyword>
<protein>
    <submittedName>
        <fullName evidence="4">GNAT family N-acetyltransferase</fullName>
    </submittedName>
</protein>
<dbReference type="PANTHER" id="PTHR43877">
    <property type="entry name" value="AMINOALKYLPHOSPHONATE N-ACETYLTRANSFERASE-RELATED-RELATED"/>
    <property type="match status" value="1"/>
</dbReference>
<keyword evidence="1" id="KW-0808">Transferase</keyword>
<dbReference type="Pfam" id="PF00583">
    <property type="entry name" value="Acetyltransf_1"/>
    <property type="match status" value="1"/>
</dbReference>
<dbReference type="InterPro" id="IPR050832">
    <property type="entry name" value="Bact_Acetyltransf"/>
</dbReference>
<dbReference type="RefSeq" id="WP_277568004.1">
    <property type="nucleotide sequence ID" value="NZ_JAPDHZ010000006.1"/>
</dbReference>
<dbReference type="PANTHER" id="PTHR43877:SF2">
    <property type="entry name" value="AMINOALKYLPHOSPHONATE N-ACETYLTRANSFERASE-RELATED"/>
    <property type="match status" value="1"/>
</dbReference>